<sequence length="340" mass="37932">MTRRVVSPEERPSDVDRDRRMLRRRAAVGVNVTAPPITGRRDRRRGCCVRLSVFKYPLASGSTARMATGHWASDLSRVTLHDQVQRRAPERTEQHLRQHWCDNGRSMSIPDVERSESRLDLVYVEFQSTLGGLSASPDAPRTRASSGPGTPPYFQCQFQLHTHAELSDVGIRITRHAAIKWSLAANGRRAQTDTRRGGTPEDVRFIPRVTRRAAQLRRLTLGSAADASQSCALEREHVNSAAVLKLVPRPDSRRSTFGAPSGRMFMGVASLRTGTGSLCALLTPCTRRLVLLKLKLKLKRRLWIIIRSSGASKRSRDAMINIVNVTIEHDGCLRWNACGS</sequence>
<accession>A0AAD6UZ11</accession>
<reference evidence="1" key="1">
    <citation type="submission" date="2023-03" db="EMBL/GenBank/DDBJ databases">
        <title>Massive genome expansion in bonnet fungi (Mycena s.s.) driven by repeated elements and novel gene families across ecological guilds.</title>
        <authorList>
            <consortium name="Lawrence Berkeley National Laboratory"/>
            <person name="Harder C.B."/>
            <person name="Miyauchi S."/>
            <person name="Viragh M."/>
            <person name="Kuo A."/>
            <person name="Thoen E."/>
            <person name="Andreopoulos B."/>
            <person name="Lu D."/>
            <person name="Skrede I."/>
            <person name="Drula E."/>
            <person name="Henrissat B."/>
            <person name="Morin E."/>
            <person name="Kohler A."/>
            <person name="Barry K."/>
            <person name="LaButti K."/>
            <person name="Morin E."/>
            <person name="Salamov A."/>
            <person name="Lipzen A."/>
            <person name="Mereny Z."/>
            <person name="Hegedus B."/>
            <person name="Baldrian P."/>
            <person name="Stursova M."/>
            <person name="Weitz H."/>
            <person name="Taylor A."/>
            <person name="Grigoriev I.V."/>
            <person name="Nagy L.G."/>
            <person name="Martin F."/>
            <person name="Kauserud H."/>
        </authorList>
    </citation>
    <scope>NUCLEOTIDE SEQUENCE</scope>
    <source>
        <strain evidence="1">9144</strain>
    </source>
</reference>
<proteinExistence type="predicted"/>
<evidence type="ECO:0000313" key="1">
    <source>
        <dbReference type="EMBL" id="KAJ7198364.1"/>
    </source>
</evidence>
<dbReference type="Proteomes" id="UP001219525">
    <property type="component" value="Unassembled WGS sequence"/>
</dbReference>
<dbReference type="AlphaFoldDB" id="A0AAD6UZ11"/>
<organism evidence="1 2">
    <name type="scientific">Mycena pura</name>
    <dbReference type="NCBI Taxonomy" id="153505"/>
    <lineage>
        <taxon>Eukaryota</taxon>
        <taxon>Fungi</taxon>
        <taxon>Dikarya</taxon>
        <taxon>Basidiomycota</taxon>
        <taxon>Agaricomycotina</taxon>
        <taxon>Agaricomycetes</taxon>
        <taxon>Agaricomycetidae</taxon>
        <taxon>Agaricales</taxon>
        <taxon>Marasmiineae</taxon>
        <taxon>Mycenaceae</taxon>
        <taxon>Mycena</taxon>
    </lineage>
</organism>
<comment type="caution">
    <text evidence="1">The sequence shown here is derived from an EMBL/GenBank/DDBJ whole genome shotgun (WGS) entry which is preliminary data.</text>
</comment>
<protein>
    <submittedName>
        <fullName evidence="1">Uncharacterized protein</fullName>
    </submittedName>
</protein>
<evidence type="ECO:0000313" key="2">
    <source>
        <dbReference type="Proteomes" id="UP001219525"/>
    </source>
</evidence>
<keyword evidence="2" id="KW-1185">Reference proteome</keyword>
<dbReference type="EMBL" id="JARJCW010000073">
    <property type="protein sequence ID" value="KAJ7198364.1"/>
    <property type="molecule type" value="Genomic_DNA"/>
</dbReference>
<name>A0AAD6UZ11_9AGAR</name>
<gene>
    <name evidence="1" type="ORF">GGX14DRAFT_402065</name>
</gene>